<organism evidence="1 2">
    <name type="scientific">Bionectria ochroleuca</name>
    <name type="common">Gliocladium roseum</name>
    <dbReference type="NCBI Taxonomy" id="29856"/>
    <lineage>
        <taxon>Eukaryota</taxon>
        <taxon>Fungi</taxon>
        <taxon>Dikarya</taxon>
        <taxon>Ascomycota</taxon>
        <taxon>Pezizomycotina</taxon>
        <taxon>Sordariomycetes</taxon>
        <taxon>Hypocreomycetidae</taxon>
        <taxon>Hypocreales</taxon>
        <taxon>Bionectriaceae</taxon>
        <taxon>Clonostachys</taxon>
    </lineage>
</organism>
<dbReference type="AlphaFoldDB" id="A0A8H7NPL4"/>
<accession>A0A8H7NPL4</accession>
<dbReference type="EMBL" id="JADCTT010000001">
    <property type="protein sequence ID" value="KAF9759917.1"/>
    <property type="molecule type" value="Genomic_DNA"/>
</dbReference>
<name>A0A8H7NPL4_BIOOC</name>
<reference evidence="1" key="1">
    <citation type="submission" date="2020-10" db="EMBL/GenBank/DDBJ databases">
        <title>High-Quality Genome Resource of Clonostachys rosea strain S41 by Oxford Nanopore Long-Read Sequencing.</title>
        <authorList>
            <person name="Wang H."/>
        </authorList>
    </citation>
    <scope>NUCLEOTIDE SEQUENCE</scope>
    <source>
        <strain evidence="1">S41</strain>
    </source>
</reference>
<comment type="caution">
    <text evidence="1">The sequence shown here is derived from an EMBL/GenBank/DDBJ whole genome shotgun (WGS) entry which is preliminary data.</text>
</comment>
<proteinExistence type="predicted"/>
<evidence type="ECO:0000313" key="2">
    <source>
        <dbReference type="Proteomes" id="UP000616885"/>
    </source>
</evidence>
<dbReference type="SUPFAM" id="SSF56112">
    <property type="entry name" value="Protein kinase-like (PK-like)"/>
    <property type="match status" value="1"/>
</dbReference>
<gene>
    <name evidence="1" type="ORF">IM811_001611</name>
</gene>
<dbReference type="InterPro" id="IPR011009">
    <property type="entry name" value="Kinase-like_dom_sf"/>
</dbReference>
<protein>
    <recommendedName>
        <fullName evidence="3">Aminoglycoside phosphotransferase domain-containing protein</fullName>
    </recommendedName>
</protein>
<evidence type="ECO:0000313" key="1">
    <source>
        <dbReference type="EMBL" id="KAF9759917.1"/>
    </source>
</evidence>
<dbReference type="Proteomes" id="UP000616885">
    <property type="component" value="Unassembled WGS sequence"/>
</dbReference>
<evidence type="ECO:0008006" key="3">
    <source>
        <dbReference type="Google" id="ProtNLM"/>
    </source>
</evidence>
<dbReference type="Gene3D" id="3.90.1200.10">
    <property type="match status" value="1"/>
</dbReference>
<sequence>MLIPARSTHAYPIVHPDFLWHNILLNDSYEIVGIIDWEFARTAPIEGFAARMNLYGLFNSRLATQDFAEEGRQYIGDVAGAEIEMNVSQKLSEAFGSIFGDLGLCMQFYDEGRALLFDSVLDRAENLYQTQEQ</sequence>